<keyword evidence="3" id="KW-1185">Reference proteome</keyword>
<dbReference type="NCBIfam" id="NF041216">
    <property type="entry name" value="CU044_2847_fam"/>
    <property type="match status" value="1"/>
</dbReference>
<dbReference type="EMBL" id="CP001280">
    <property type="protein sequence ID" value="ACK49772.1"/>
    <property type="molecule type" value="Genomic_DNA"/>
</dbReference>
<dbReference type="Proteomes" id="UP000002257">
    <property type="component" value="Chromosome"/>
</dbReference>
<dbReference type="RefSeq" id="WP_012589842.1">
    <property type="nucleotide sequence ID" value="NC_011666.1"/>
</dbReference>
<feature type="domain" description="Trypsin-co-occurring" evidence="1">
    <location>
        <begin position="9"/>
        <end position="102"/>
    </location>
</feature>
<evidence type="ECO:0000259" key="1">
    <source>
        <dbReference type="Pfam" id="PF19493"/>
    </source>
</evidence>
<proteinExistence type="predicted"/>
<name>B8ER27_METSB</name>
<organism evidence="2 3">
    <name type="scientific">Methylocella silvestris (strain DSM 15510 / CIP 108128 / LMG 27833 / NCIMB 13906 / BL2)</name>
    <dbReference type="NCBI Taxonomy" id="395965"/>
    <lineage>
        <taxon>Bacteria</taxon>
        <taxon>Pseudomonadati</taxon>
        <taxon>Pseudomonadota</taxon>
        <taxon>Alphaproteobacteria</taxon>
        <taxon>Hyphomicrobiales</taxon>
        <taxon>Beijerinckiaceae</taxon>
        <taxon>Methylocella</taxon>
    </lineage>
</organism>
<evidence type="ECO:0000313" key="2">
    <source>
        <dbReference type="EMBL" id="ACK49772.1"/>
    </source>
</evidence>
<gene>
    <name evidence="2" type="ordered locus">Msil_0802</name>
</gene>
<accession>B8ER27</accession>
<dbReference type="InterPro" id="IPR045794">
    <property type="entry name" value="Trypco1"/>
</dbReference>
<dbReference type="HOGENOM" id="CLU_2246886_0_0_5"/>
<evidence type="ECO:0000313" key="3">
    <source>
        <dbReference type="Proteomes" id="UP000002257"/>
    </source>
</evidence>
<dbReference type="KEGG" id="msl:Msil_0802"/>
<protein>
    <recommendedName>
        <fullName evidence="1">Trypsin-co-occurring domain-containing protein</fullName>
    </recommendedName>
</protein>
<dbReference type="OrthoDB" id="574243at2"/>
<sequence>MPARIIIDFAEGNIVLFGGAPEPGVADSGFVNGTTRATADVVKAAFGSLSEIAATMEAAISALPQRPETVEIEFGATLSTEGDLWVVGAHAAPEFKIKLAWGKP</sequence>
<dbReference type="STRING" id="395965.Msil_0802"/>
<dbReference type="Pfam" id="PF19493">
    <property type="entry name" value="Trypco1"/>
    <property type="match status" value="1"/>
</dbReference>
<dbReference type="AlphaFoldDB" id="B8ER27"/>
<dbReference type="eggNOG" id="ENOG50343V9">
    <property type="taxonomic scope" value="Bacteria"/>
</dbReference>
<reference evidence="2 3" key="1">
    <citation type="journal article" date="2010" name="J. Bacteriol.">
        <title>Complete genome sequence of the aerobic facultative methanotroph Methylocella silvestris BL2.</title>
        <authorList>
            <person name="Chen Y."/>
            <person name="Crombie A."/>
            <person name="Rahman M.T."/>
            <person name="Dedysh S.N."/>
            <person name="Liesack W."/>
            <person name="Stott M.B."/>
            <person name="Alam M."/>
            <person name="Theisen A.R."/>
            <person name="Murrell J.C."/>
            <person name="Dunfield P.F."/>
        </authorList>
    </citation>
    <scope>NUCLEOTIDE SEQUENCE [LARGE SCALE GENOMIC DNA]</scope>
    <source>
        <strain evidence="3">DSM 15510 / CIP 108128 / LMG 27833 / NCIMB 13906 / BL2</strain>
    </source>
</reference>